<gene>
    <name evidence="1" type="ORF">TU94_29955</name>
</gene>
<dbReference type="EMBL" id="CP010849">
    <property type="protein sequence ID" value="AJP05960.1"/>
    <property type="molecule type" value="Genomic_DNA"/>
</dbReference>
<accession>A0A0C5GAP4</accession>
<reference evidence="1 2" key="1">
    <citation type="submission" date="2015-02" db="EMBL/GenBank/DDBJ databases">
        <title>Genome sequence of thermotolerant Streptomyces cyaneogriseus subsp. Noncyanogenus NMWT1, the producer of nematocidal antibiotics nemadectin.</title>
        <authorList>
            <person name="Wang H."/>
            <person name="Li C."/>
            <person name="Xiang W."/>
            <person name="Wang X."/>
        </authorList>
    </citation>
    <scope>NUCLEOTIDE SEQUENCE [LARGE SCALE GENOMIC DNA]</scope>
    <source>
        <strain evidence="1 2">NMWT 1</strain>
    </source>
</reference>
<organism evidence="1 2">
    <name type="scientific">Streptomyces cyaneogriseus subsp. noncyanogenus</name>
    <dbReference type="NCBI Taxonomy" id="477245"/>
    <lineage>
        <taxon>Bacteria</taxon>
        <taxon>Bacillati</taxon>
        <taxon>Actinomycetota</taxon>
        <taxon>Actinomycetes</taxon>
        <taxon>Kitasatosporales</taxon>
        <taxon>Streptomycetaceae</taxon>
        <taxon>Streptomyces</taxon>
    </lineage>
</organism>
<proteinExistence type="predicted"/>
<dbReference type="AlphaFoldDB" id="A0A0C5GAP4"/>
<evidence type="ECO:0000313" key="2">
    <source>
        <dbReference type="Proteomes" id="UP000032234"/>
    </source>
</evidence>
<dbReference type="KEGG" id="scw:TU94_29955"/>
<dbReference type="HOGENOM" id="CLU_787369_0_0_11"/>
<dbReference type="NCBIfam" id="NF038156">
    <property type="entry name" value="lant_syn_V_LxmK"/>
    <property type="match status" value="1"/>
</dbReference>
<dbReference type="PATRIC" id="fig|477245.3.peg.6376"/>
<protein>
    <submittedName>
        <fullName evidence="1">Uncharacterized protein</fullName>
    </submittedName>
</protein>
<dbReference type="SUPFAM" id="SSF56112">
    <property type="entry name" value="Protein kinase-like (PK-like)"/>
    <property type="match status" value="1"/>
</dbReference>
<dbReference type="InterPro" id="IPR011009">
    <property type="entry name" value="Kinase-like_dom_sf"/>
</dbReference>
<dbReference type="Proteomes" id="UP000032234">
    <property type="component" value="Chromosome"/>
</dbReference>
<evidence type="ECO:0000313" key="1">
    <source>
        <dbReference type="EMBL" id="AJP05960.1"/>
    </source>
</evidence>
<dbReference type="Gene3D" id="3.90.1200.10">
    <property type="match status" value="1"/>
</dbReference>
<keyword evidence="2" id="KW-1185">Reference proteome</keyword>
<name>A0A0C5GAP4_9ACTN</name>
<dbReference type="STRING" id="477245.TU94_29955"/>
<sequence>MLTRTGLGLLAGQADLRRLPGRNRNWICTTDTGTRVFVKQLQGPAAASAARVRQYLAFEKALAKAEPAALSAPRLLGADPEAGVLVFTCLEGGRTGAEVWRDGGFTPELAHSLGHTVALLHSLPVDDLLRDPATNPLLPSEELLEAIPLALFESSSAGELQVWALLQNDAELAVALRRLLGREREAEPVAAHCDLRLDQFLVGDDGVHLTDFEEFRAGDAARDLGGVVGDLLYRALLEAAAASRESGESPSRARMVEVLAEGIRGVRPLTTAFWNGYLDTAAPADGRLAERTTAFTGWHLLDRLLAGARSAPRLAALPRAMAGIGRKALLTPEAFVATLGLTEVSR</sequence>